<organism evidence="1 2">
    <name type="scientific">Symbiodinium microadriaticum</name>
    <name type="common">Dinoflagellate</name>
    <name type="synonym">Zooxanthella microadriatica</name>
    <dbReference type="NCBI Taxonomy" id="2951"/>
    <lineage>
        <taxon>Eukaryota</taxon>
        <taxon>Sar</taxon>
        <taxon>Alveolata</taxon>
        <taxon>Dinophyceae</taxon>
        <taxon>Suessiales</taxon>
        <taxon>Symbiodiniaceae</taxon>
        <taxon>Symbiodinium</taxon>
    </lineage>
</organism>
<name>A0A1Q9C1T8_SYMMI</name>
<dbReference type="Proteomes" id="UP000186817">
    <property type="component" value="Unassembled WGS sequence"/>
</dbReference>
<dbReference type="OrthoDB" id="10582645at2759"/>
<accession>A0A1Q9C1T8</accession>
<protein>
    <submittedName>
        <fullName evidence="1">Uncharacterized protein</fullName>
    </submittedName>
</protein>
<comment type="caution">
    <text evidence="1">The sequence shown here is derived from an EMBL/GenBank/DDBJ whole genome shotgun (WGS) entry which is preliminary data.</text>
</comment>
<proteinExistence type="predicted"/>
<dbReference type="AlphaFoldDB" id="A0A1Q9C1T8"/>
<evidence type="ECO:0000313" key="2">
    <source>
        <dbReference type="Proteomes" id="UP000186817"/>
    </source>
</evidence>
<evidence type="ECO:0000313" key="1">
    <source>
        <dbReference type="EMBL" id="OLP76887.1"/>
    </source>
</evidence>
<sequence>MRVLAVTCVDPSPLSDALVMPFGFKEAEYWAHGRKQSPFDAGLTVPAFCNCFEQEDAPMWHDDKVCVGQGLAATVTSGDEKPMATDNARRLNAHSSMTRLDGDVCFEQIQSGRRRDVAAHHGWKSLDGGRVLAVTAVDPSPLSDVLVMHLGFNEAECWAYPTCVLMPRSSTAAKSQEGFCIRGKASTEFDSATGLFQHISTRKAWDLSIASRNGRKLEAVDLLESAAFRRLSAASASLLAERTSHALEAVGVSAGPGTVNRRGINASLKSAAETDPGWLLRVADEPGMPQISARGCRESQLGASCGKQ</sequence>
<reference evidence="1 2" key="1">
    <citation type="submission" date="2016-02" db="EMBL/GenBank/DDBJ databases">
        <title>Genome analysis of coral dinoflagellate symbionts highlights evolutionary adaptations to a symbiotic lifestyle.</title>
        <authorList>
            <person name="Aranda M."/>
            <person name="Li Y."/>
            <person name="Liew Y.J."/>
            <person name="Baumgarten S."/>
            <person name="Simakov O."/>
            <person name="Wilson M."/>
            <person name="Piel J."/>
            <person name="Ashoor H."/>
            <person name="Bougouffa S."/>
            <person name="Bajic V.B."/>
            <person name="Ryu T."/>
            <person name="Ravasi T."/>
            <person name="Bayer T."/>
            <person name="Micklem G."/>
            <person name="Kim H."/>
            <person name="Bhak J."/>
            <person name="Lajeunesse T.C."/>
            <person name="Voolstra C.R."/>
        </authorList>
    </citation>
    <scope>NUCLEOTIDE SEQUENCE [LARGE SCALE GENOMIC DNA]</scope>
    <source>
        <strain evidence="1 2">CCMP2467</strain>
    </source>
</reference>
<dbReference type="EMBL" id="LSRX01001893">
    <property type="protein sequence ID" value="OLP76887.1"/>
    <property type="molecule type" value="Genomic_DNA"/>
</dbReference>
<keyword evidence="2" id="KW-1185">Reference proteome</keyword>
<gene>
    <name evidence="1" type="ORF">AK812_SmicGene43122</name>
</gene>